<feature type="region of interest" description="Disordered" evidence="1">
    <location>
        <begin position="95"/>
        <end position="141"/>
    </location>
</feature>
<dbReference type="EMBL" id="ML992710">
    <property type="protein sequence ID" value="KAF2206896.1"/>
    <property type="molecule type" value="Genomic_DNA"/>
</dbReference>
<feature type="domain" description="J" evidence="2">
    <location>
        <begin position="18"/>
        <end position="90"/>
    </location>
</feature>
<dbReference type="PROSITE" id="PS50076">
    <property type="entry name" value="DNAJ_2"/>
    <property type="match status" value="1"/>
</dbReference>
<feature type="compositionally biased region" description="Basic and acidic residues" evidence="1">
    <location>
        <begin position="122"/>
        <end position="141"/>
    </location>
</feature>
<dbReference type="Proteomes" id="UP000799539">
    <property type="component" value="Unassembled WGS sequence"/>
</dbReference>
<evidence type="ECO:0000313" key="3">
    <source>
        <dbReference type="EMBL" id="KAF2206896.1"/>
    </source>
</evidence>
<sequence length="141" mass="15788">MASSSAARHFLGTARGPNLYSILQVPQDASPQAILASYHALVAKAREQGLSYDEPTDAERETKDRNLDKLGKAFQILSSPLERMRYDAAVLRRQTFRGSRSSGSHWTPSRSSRQGDSWIAARDGRDWPTPPERDENGRYIV</sequence>
<evidence type="ECO:0000256" key="1">
    <source>
        <dbReference type="SAM" id="MobiDB-lite"/>
    </source>
</evidence>
<dbReference type="InterPro" id="IPR001623">
    <property type="entry name" value="DnaJ_domain"/>
</dbReference>
<name>A0A6A6EZM3_9PEZI</name>
<reference evidence="3" key="1">
    <citation type="journal article" date="2020" name="Stud. Mycol.">
        <title>101 Dothideomycetes genomes: a test case for predicting lifestyles and emergence of pathogens.</title>
        <authorList>
            <person name="Haridas S."/>
            <person name="Albert R."/>
            <person name="Binder M."/>
            <person name="Bloem J."/>
            <person name="Labutti K."/>
            <person name="Salamov A."/>
            <person name="Andreopoulos B."/>
            <person name="Baker S."/>
            <person name="Barry K."/>
            <person name="Bills G."/>
            <person name="Bluhm B."/>
            <person name="Cannon C."/>
            <person name="Castanera R."/>
            <person name="Culley D."/>
            <person name="Daum C."/>
            <person name="Ezra D."/>
            <person name="Gonzalez J."/>
            <person name="Henrissat B."/>
            <person name="Kuo A."/>
            <person name="Liang C."/>
            <person name="Lipzen A."/>
            <person name="Lutzoni F."/>
            <person name="Magnuson J."/>
            <person name="Mondo S."/>
            <person name="Nolan M."/>
            <person name="Ohm R."/>
            <person name="Pangilinan J."/>
            <person name="Park H.-J."/>
            <person name="Ramirez L."/>
            <person name="Alfaro M."/>
            <person name="Sun H."/>
            <person name="Tritt A."/>
            <person name="Yoshinaga Y."/>
            <person name="Zwiers L.-H."/>
            <person name="Turgeon B."/>
            <person name="Goodwin S."/>
            <person name="Spatafora J."/>
            <person name="Crous P."/>
            <person name="Grigoriev I."/>
        </authorList>
    </citation>
    <scope>NUCLEOTIDE SEQUENCE</scope>
    <source>
        <strain evidence="3">SCOH1-5</strain>
    </source>
</reference>
<protein>
    <recommendedName>
        <fullName evidence="2">J domain-containing protein</fullName>
    </recommendedName>
</protein>
<dbReference type="SUPFAM" id="SSF46565">
    <property type="entry name" value="Chaperone J-domain"/>
    <property type="match status" value="1"/>
</dbReference>
<proteinExistence type="predicted"/>
<dbReference type="Gene3D" id="1.10.287.110">
    <property type="entry name" value="DnaJ domain"/>
    <property type="match status" value="1"/>
</dbReference>
<evidence type="ECO:0000259" key="2">
    <source>
        <dbReference type="PROSITE" id="PS50076"/>
    </source>
</evidence>
<organism evidence="3 4">
    <name type="scientific">Cercospora zeae-maydis SCOH1-5</name>
    <dbReference type="NCBI Taxonomy" id="717836"/>
    <lineage>
        <taxon>Eukaryota</taxon>
        <taxon>Fungi</taxon>
        <taxon>Dikarya</taxon>
        <taxon>Ascomycota</taxon>
        <taxon>Pezizomycotina</taxon>
        <taxon>Dothideomycetes</taxon>
        <taxon>Dothideomycetidae</taxon>
        <taxon>Mycosphaerellales</taxon>
        <taxon>Mycosphaerellaceae</taxon>
        <taxon>Cercospora</taxon>
    </lineage>
</organism>
<gene>
    <name evidence="3" type="ORF">CERZMDRAFT_102952</name>
</gene>
<dbReference type="InterPro" id="IPR036869">
    <property type="entry name" value="J_dom_sf"/>
</dbReference>
<dbReference type="OrthoDB" id="10250354at2759"/>
<dbReference type="AlphaFoldDB" id="A0A6A6EZM3"/>
<feature type="compositionally biased region" description="Polar residues" evidence="1">
    <location>
        <begin position="96"/>
        <end position="115"/>
    </location>
</feature>
<evidence type="ECO:0000313" key="4">
    <source>
        <dbReference type="Proteomes" id="UP000799539"/>
    </source>
</evidence>
<accession>A0A6A6EZM3</accession>
<keyword evidence="4" id="KW-1185">Reference proteome</keyword>